<gene>
    <name evidence="3" type="ORF">FTJAE_1080</name>
</gene>
<evidence type="ECO:0000256" key="1">
    <source>
        <dbReference type="SAM" id="MobiDB-lite"/>
    </source>
</evidence>
<keyword evidence="4" id="KW-1185">Reference proteome</keyword>
<dbReference type="Gene3D" id="2.170.270.10">
    <property type="entry name" value="SET domain"/>
    <property type="match status" value="1"/>
</dbReference>
<sequence>MEVSYILSNYYYDHYLSLSYDDGVPYEDPDFPGVNHEAQRELMAYSEGRFEGYPSREEVRERAQNHSKSIFASYHQLNKIPERHEATIQRRWIKKPRQQRLQILLKNWPDMPVSHRPDFAAFRQEHAVDQHENGSKLRDHFMWPIVNQEDLSGPKLMLLLLNSRGRLAPPAFAVDYEGLWFGKATRGVHPEFLHHHTVIMHGATNAEEYGKLIHWDSHPDAEKWVRTRRQFLPGDALLILEVQERLMKFLVDCCHQILHEIPPDVMISDQYPIQPEPTLKTDSDASGFVSLAVITAEAPYKQPAGLDLRHLLKVLEAKMSAAQDHIWSLREDPAYFSEQFREYLDHREEMLPDTNGKPHPVTQPHRINTLWSRVLLNMVVHAYSNLQSFTILYTKVRMCIHHEESAHNDIDPAKDLPQTYFHALTLFKFYLDQSVMVSLEQLEHSEFASPPLRKFFARMPPPDPYTSDTNVIPRAGVKITGVDKEVMFLIQTLWKDDWGLFIARLPLVVDELERLMQANPKADALISAHVAKILGDIAIIAQCLKQLELYQPWAAQFDETIQSYIEIYRDSWKNMGPDFRQLHDAFLRKEFDEAARLAEPSGGKFTYPYSKRRTKETVDTMRRAEANLDIVWTKIDQIITKNVTGFGDNVSMVFHMFSASRTLRRTPEWVEPIKSDSKAESITKRDLWELNKPLSKLFLDEPAQEPKKFKPEVKAKTKVKTKREQTEPATAEEAKPPAVIAEPEPEATQPTFAVDAKALKVFRTLFFDPEVTSTPGLIPWNDFLYAMAATGFKIEKLYGSVWQFTPTKLNVERSIHFHEPHPMGKIPFETARRHGRRLARAYGWHGANDSRIGNYQHKRACLATLITQNENHNSYHTMEQAKCLYMMKETAYGHGLFAKELIKAGTRIIHEKPILAVSQEETKTKAEYRCVVDQVADLSHSDKQRLMDLYHNDKKLREFSFLQGQPCPGTNLDAGIVLAKFYTNAANITFGGLECGLFTTFCRMNHSCTPNICWVYDEPTGFMEVYAVRDIDKDEEITNSYVEVAISHEARMKELSNWGFTCRCTACEGPDAAKHDERRRRIAQIKGILDIYQDTGKSGDAPKFAETPKTDLEALRLGEESLALLSVEGLIEQLGVMYGLCAKFAKGAGLDDFAEDYEEMEFEILVITTGEYVD</sequence>
<dbReference type="Proteomes" id="UP000530670">
    <property type="component" value="Unassembled WGS sequence"/>
</dbReference>
<dbReference type="Pfam" id="PF00856">
    <property type="entry name" value="SET"/>
    <property type="match status" value="1"/>
</dbReference>
<feature type="compositionally biased region" description="Low complexity" evidence="1">
    <location>
        <begin position="727"/>
        <end position="736"/>
    </location>
</feature>
<dbReference type="PROSITE" id="PS50280">
    <property type="entry name" value="SET"/>
    <property type="match status" value="1"/>
</dbReference>
<reference evidence="3 4" key="1">
    <citation type="submission" date="2020-05" db="EMBL/GenBank/DDBJ databases">
        <title>Identification and distribution of gene clusters putatively required for synthesis of sphingolipid metabolism inhibitors in phylogenetically diverse species of the filamentous fungus Fusarium.</title>
        <authorList>
            <person name="Kim H.-S."/>
            <person name="Busman M."/>
            <person name="Brown D.W."/>
            <person name="Divon H."/>
            <person name="Uhlig S."/>
            <person name="Proctor R.H."/>
        </authorList>
    </citation>
    <scope>NUCLEOTIDE SEQUENCE [LARGE SCALE GENOMIC DNA]</scope>
    <source>
        <strain evidence="3 4">NRRL 66243</strain>
    </source>
</reference>
<evidence type="ECO:0000313" key="3">
    <source>
        <dbReference type="EMBL" id="KAF5649084.1"/>
    </source>
</evidence>
<dbReference type="PANTHER" id="PTHR40788:SF2">
    <property type="entry name" value="CLR5 DOMAIN-CONTAINING PROTEIN"/>
    <property type="match status" value="1"/>
</dbReference>
<protein>
    <recommendedName>
        <fullName evidence="2">SET domain-containing protein</fullName>
    </recommendedName>
</protein>
<organism evidence="3 4">
    <name type="scientific">Fusarium tjaetaba</name>
    <dbReference type="NCBI Taxonomy" id="1567544"/>
    <lineage>
        <taxon>Eukaryota</taxon>
        <taxon>Fungi</taxon>
        <taxon>Dikarya</taxon>
        <taxon>Ascomycota</taxon>
        <taxon>Pezizomycotina</taxon>
        <taxon>Sordariomycetes</taxon>
        <taxon>Hypocreomycetidae</taxon>
        <taxon>Hypocreales</taxon>
        <taxon>Nectriaceae</taxon>
        <taxon>Fusarium</taxon>
        <taxon>Fusarium fujikuroi species complex</taxon>
    </lineage>
</organism>
<dbReference type="RefSeq" id="XP_037211765.1">
    <property type="nucleotide sequence ID" value="XM_037343677.1"/>
</dbReference>
<dbReference type="OrthoDB" id="2922289at2759"/>
<accession>A0A8H5W8M7</accession>
<dbReference type="SUPFAM" id="SSF82199">
    <property type="entry name" value="SET domain"/>
    <property type="match status" value="1"/>
</dbReference>
<name>A0A8H5W8M7_9HYPO</name>
<dbReference type="EMBL" id="JAAQRI010000023">
    <property type="protein sequence ID" value="KAF5649084.1"/>
    <property type="molecule type" value="Genomic_DNA"/>
</dbReference>
<feature type="domain" description="SET" evidence="2">
    <location>
        <begin position="876"/>
        <end position="1042"/>
    </location>
</feature>
<dbReference type="SMART" id="SM00317">
    <property type="entry name" value="SET"/>
    <property type="match status" value="1"/>
</dbReference>
<feature type="region of interest" description="Disordered" evidence="1">
    <location>
        <begin position="712"/>
        <end position="736"/>
    </location>
</feature>
<dbReference type="InterPro" id="IPR046341">
    <property type="entry name" value="SET_dom_sf"/>
</dbReference>
<evidence type="ECO:0000313" key="4">
    <source>
        <dbReference type="Proteomes" id="UP000530670"/>
    </source>
</evidence>
<dbReference type="GeneID" id="59295947"/>
<comment type="caution">
    <text evidence="3">The sequence shown here is derived from an EMBL/GenBank/DDBJ whole genome shotgun (WGS) entry which is preliminary data.</text>
</comment>
<dbReference type="InterPro" id="IPR001214">
    <property type="entry name" value="SET_dom"/>
</dbReference>
<dbReference type="CDD" id="cd20071">
    <property type="entry name" value="SET_SMYD"/>
    <property type="match status" value="1"/>
</dbReference>
<dbReference type="PANTHER" id="PTHR40788">
    <property type="entry name" value="CLR5 DOMAIN-CONTAINING PROTEIN-RELATED"/>
    <property type="match status" value="1"/>
</dbReference>
<evidence type="ECO:0000259" key="2">
    <source>
        <dbReference type="PROSITE" id="PS50280"/>
    </source>
</evidence>
<dbReference type="AlphaFoldDB" id="A0A8H5W8M7"/>
<proteinExistence type="predicted"/>